<evidence type="ECO:0000313" key="1">
    <source>
        <dbReference type="EMBL" id="MBV4513859.1"/>
    </source>
</evidence>
<keyword evidence="2" id="KW-1185">Reference proteome</keyword>
<sequence length="438" mass="47436">MYNQQPYLSERVETVTASPIDENALYRKVIWRLVPFLLICYVIAYLDRINVGFAKLQMQDALGFSDAVYGLGAGIFFVGYFLFEVPSNLLLQKIGAKKTVTRIMVCWGVVGCMMAFVTTPIQFYVLRFLLGVFEAGFFPGIVYYLGCWFPEARRGQVLGMFMVGIPVAGLLGGPVSGWAMQSLDLVAQMQGWQWLFIVEALPAIVLGVIAFLVLDDSIDKAGWLSIPEKRVLLDALSKDSKTNTNHAASLRQLLRSKKLYTLSFSYFAFICGTYAVSFWLPTMLKVGGAVTPAEIGWLSAIPYTATVAVMVLLCRHSDSSSERRWHTAVPAVFGAFALALLPAAGTNLVAVVALLTMATAGIVSTMPLFWSLASDAYAGRPNAAAAIALINSLGLIGGFASPAVMGWIKSSTGSLNSGLYMMTAVILLGATAVLMSRK</sequence>
<comment type="caution">
    <text evidence="1">The sequence shown here is derived from an EMBL/GenBank/DDBJ whole genome shotgun (WGS) entry which is preliminary data.</text>
</comment>
<organism evidence="1 2">
    <name type="scientific">Pseudomonas kurunegalensis</name>
    <dbReference type="NCBI Taxonomy" id="485880"/>
    <lineage>
        <taxon>Bacteria</taxon>
        <taxon>Pseudomonadati</taxon>
        <taxon>Pseudomonadota</taxon>
        <taxon>Gammaproteobacteria</taxon>
        <taxon>Pseudomonadales</taxon>
        <taxon>Pseudomonadaceae</taxon>
        <taxon>Pseudomonas</taxon>
    </lineage>
</organism>
<protein>
    <submittedName>
        <fullName evidence="1">MFS transporter</fullName>
    </submittedName>
</protein>
<dbReference type="Proteomes" id="UP000624243">
    <property type="component" value="Unassembled WGS sequence"/>
</dbReference>
<evidence type="ECO:0000313" key="2">
    <source>
        <dbReference type="Proteomes" id="UP000624243"/>
    </source>
</evidence>
<accession>A0ACC5UHF0</accession>
<name>A0ACC5UHF0_9PSED</name>
<proteinExistence type="predicted"/>
<gene>
    <name evidence="1" type="ORF">HU758_001360</name>
</gene>
<dbReference type="EMBL" id="JABWSB020000001">
    <property type="protein sequence ID" value="MBV4513859.1"/>
    <property type="molecule type" value="Genomic_DNA"/>
</dbReference>
<reference evidence="1 2" key="1">
    <citation type="journal article" date="2020" name="Microorganisms">
        <title>Reliable Identification of Environmental Pseudomonas Isolates Using the rpoD Gene.</title>
        <authorList>
            <consortium name="The Broad Institute Genome Sequencing Platform"/>
            <person name="Girard L."/>
            <person name="Lood C."/>
            <person name="Rokni-Zadeh H."/>
            <person name="van Noort V."/>
            <person name="Lavigne R."/>
            <person name="De Mot R."/>
        </authorList>
    </citation>
    <scope>NUCLEOTIDE SEQUENCE [LARGE SCALE GENOMIC DNA]</scope>
    <source>
        <strain evidence="1 2">RW1P2</strain>
    </source>
</reference>